<keyword evidence="1" id="KW-1133">Transmembrane helix</keyword>
<dbReference type="RefSeq" id="WP_112781970.1">
    <property type="nucleotide sequence ID" value="NZ_CABMNQ010000067.1"/>
</dbReference>
<reference evidence="2 3" key="1">
    <citation type="submission" date="2018-06" db="EMBL/GenBank/DDBJ databases">
        <title>ACT-28, a chromosomally-encoded AmpC with carbapenemase activity from Enterobacter kobei.</title>
        <authorList>
            <person name="Jousset A.B."/>
            <person name="Oueslati S."/>
            <person name="Bernabeu S."/>
            <person name="Takissian J."/>
            <person name="Creton E."/>
            <person name="Vogel A."/>
            <person name="Cotellon G."/>
            <person name="Bonnin R.A."/>
            <person name="Dortet L."/>
            <person name="Naas T."/>
        </authorList>
    </citation>
    <scope>NUCLEOTIDE SEQUENCE [LARGE SCALE GENOMIC DNA]</scope>
    <source>
        <strain evidence="2 3">99B3</strain>
    </source>
</reference>
<feature type="transmembrane region" description="Helical" evidence="1">
    <location>
        <begin position="238"/>
        <end position="258"/>
    </location>
</feature>
<sequence>MKSYLSYIGSVLVLVGIYFVYHRFVGYFNEINSVDLFSWPFLIALIGSSIIYAIINIFLVMAWRNILDVYSVNINIQKAFKIYSSSQLVKYVPGNILHLAGRQVISMRFGLPAKPVMKSIVAELICLVIAGALFSLWYLPYLTTEVSIKDVMVLFCVLLSVAVYFVIKLSYQKWFLIIIQQSSFLIFSGFIFYIIIIQIDNHQFDLGDMAVVVSSYIAAWLIGMITPGAPAGVGVREAILLFLLSMFSPANVLIAIVYSRIVTVLGDFIFYLFSYVVKVTTDEL</sequence>
<feature type="transmembrane region" description="Helical" evidence="1">
    <location>
        <begin position="120"/>
        <end position="139"/>
    </location>
</feature>
<dbReference type="AlphaFoldDB" id="A0A330GC01"/>
<organism evidence="2 3">
    <name type="scientific">Enterobacter cloacae</name>
    <dbReference type="NCBI Taxonomy" id="550"/>
    <lineage>
        <taxon>Bacteria</taxon>
        <taxon>Pseudomonadati</taxon>
        <taxon>Pseudomonadota</taxon>
        <taxon>Gammaproteobacteria</taxon>
        <taxon>Enterobacterales</taxon>
        <taxon>Enterobacteriaceae</taxon>
        <taxon>Enterobacter</taxon>
        <taxon>Enterobacter cloacae complex</taxon>
    </lineage>
</organism>
<proteinExistence type="predicted"/>
<feature type="transmembrane region" description="Helical" evidence="1">
    <location>
        <begin position="37"/>
        <end position="63"/>
    </location>
</feature>
<protein>
    <submittedName>
        <fullName evidence="2">Uncharacterized protein</fullName>
    </submittedName>
</protein>
<dbReference type="Proteomes" id="UP000251576">
    <property type="component" value="Unassembled WGS sequence"/>
</dbReference>
<dbReference type="EMBL" id="QMDH01000067">
    <property type="protein sequence ID" value="RAZ62144.1"/>
    <property type="molecule type" value="Genomic_DNA"/>
</dbReference>
<feature type="transmembrane region" description="Helical" evidence="1">
    <location>
        <begin position="174"/>
        <end position="197"/>
    </location>
</feature>
<accession>A0A330GC01</accession>
<feature type="transmembrane region" description="Helical" evidence="1">
    <location>
        <begin position="151"/>
        <end position="167"/>
    </location>
</feature>
<gene>
    <name evidence="2" type="ORF">DP202_24765</name>
</gene>
<keyword evidence="1" id="KW-0812">Transmembrane</keyword>
<evidence type="ECO:0000256" key="1">
    <source>
        <dbReference type="SAM" id="Phobius"/>
    </source>
</evidence>
<feature type="transmembrane region" description="Helical" evidence="1">
    <location>
        <begin position="7"/>
        <end position="25"/>
    </location>
</feature>
<evidence type="ECO:0000313" key="2">
    <source>
        <dbReference type="EMBL" id="RAZ62144.1"/>
    </source>
</evidence>
<feature type="transmembrane region" description="Helical" evidence="1">
    <location>
        <begin position="209"/>
        <end position="226"/>
    </location>
</feature>
<name>A0A330GC01_ENTCL</name>
<keyword evidence="1" id="KW-0472">Membrane</keyword>
<evidence type="ECO:0000313" key="3">
    <source>
        <dbReference type="Proteomes" id="UP000251576"/>
    </source>
</evidence>
<comment type="caution">
    <text evidence="2">The sequence shown here is derived from an EMBL/GenBank/DDBJ whole genome shotgun (WGS) entry which is preliminary data.</text>
</comment>